<dbReference type="PANTHER" id="PTHR24276:SF98">
    <property type="entry name" value="FI18310P1-RELATED"/>
    <property type="match status" value="1"/>
</dbReference>
<comment type="subcellular location">
    <subcellularLocation>
        <location evidence="1">Secreted</location>
        <location evidence="1">Extracellular space</location>
    </subcellularLocation>
</comment>
<dbReference type="PRINTS" id="PR00722">
    <property type="entry name" value="CHYMOTRYPSIN"/>
</dbReference>
<dbReference type="SMART" id="SM00020">
    <property type="entry name" value="Tryp_SPc"/>
    <property type="match status" value="1"/>
</dbReference>
<gene>
    <name evidence="9" type="ORF">DIATSA_LOCUS13587</name>
</gene>
<evidence type="ECO:0000313" key="10">
    <source>
        <dbReference type="Proteomes" id="UP001153714"/>
    </source>
</evidence>
<evidence type="ECO:0000259" key="8">
    <source>
        <dbReference type="PROSITE" id="PS50240"/>
    </source>
</evidence>
<dbReference type="InterPro" id="IPR001314">
    <property type="entry name" value="Peptidase_S1A"/>
</dbReference>
<dbReference type="InterPro" id="IPR001254">
    <property type="entry name" value="Trypsin_dom"/>
</dbReference>
<evidence type="ECO:0000256" key="7">
    <source>
        <dbReference type="SAM" id="SignalP"/>
    </source>
</evidence>
<evidence type="ECO:0000256" key="1">
    <source>
        <dbReference type="ARBA" id="ARBA00004239"/>
    </source>
</evidence>
<dbReference type="Pfam" id="PF00089">
    <property type="entry name" value="Trypsin"/>
    <property type="match status" value="1"/>
</dbReference>
<keyword evidence="6" id="KW-1015">Disulfide bond</keyword>
<feature type="chain" id="PRO_5040208717" description="Peptidase S1 domain-containing protein" evidence="7">
    <location>
        <begin position="19"/>
        <end position="256"/>
    </location>
</feature>
<dbReference type="InterPro" id="IPR043504">
    <property type="entry name" value="Peptidase_S1_PA_chymotrypsin"/>
</dbReference>
<reference evidence="9" key="2">
    <citation type="submission" date="2022-10" db="EMBL/GenBank/DDBJ databases">
        <authorList>
            <consortium name="ENA_rothamsted_submissions"/>
            <consortium name="culmorum"/>
            <person name="King R."/>
        </authorList>
    </citation>
    <scope>NUCLEOTIDE SEQUENCE</scope>
</reference>
<comment type="similarity">
    <text evidence="2">Belongs to the peptidase S1 family.</text>
</comment>
<evidence type="ECO:0000256" key="3">
    <source>
        <dbReference type="ARBA" id="ARBA00022670"/>
    </source>
</evidence>
<dbReference type="AlphaFoldDB" id="A0A9N9WKK2"/>
<dbReference type="OrthoDB" id="9425590at2759"/>
<keyword evidence="5" id="KW-0720">Serine protease</keyword>
<name>A0A9N9WKK2_9NEOP</name>
<protein>
    <recommendedName>
        <fullName evidence="8">Peptidase S1 domain-containing protein</fullName>
    </recommendedName>
</protein>
<evidence type="ECO:0000256" key="6">
    <source>
        <dbReference type="ARBA" id="ARBA00023157"/>
    </source>
</evidence>
<sequence>MGVLLALVVVLLVASVEPRNLERIVGGGAAALNQYPAIAALVAEDSPTVFSLICGGTIVSTRSILTAATCTFGHTEHRFRIRVGSLNFGSDGILLHANSIINHQQYNAVTRINDISIIRTTEVIIYGSNIHQAALPPTANYNIGVNQPVWAAGWGNTNLPSLTPTPLQFVELRPVTQATCTTRYRELGRTINANMLCAGLLDFDGRGPCQGDEGGPLFDNGIVVGIYSFRNGCTQSRYPNVFTRTSRYLTWIRNNL</sequence>
<organism evidence="9 10">
    <name type="scientific">Diatraea saccharalis</name>
    <name type="common">sugarcane borer</name>
    <dbReference type="NCBI Taxonomy" id="40085"/>
    <lineage>
        <taxon>Eukaryota</taxon>
        <taxon>Metazoa</taxon>
        <taxon>Ecdysozoa</taxon>
        <taxon>Arthropoda</taxon>
        <taxon>Hexapoda</taxon>
        <taxon>Insecta</taxon>
        <taxon>Pterygota</taxon>
        <taxon>Neoptera</taxon>
        <taxon>Endopterygota</taxon>
        <taxon>Lepidoptera</taxon>
        <taxon>Glossata</taxon>
        <taxon>Ditrysia</taxon>
        <taxon>Pyraloidea</taxon>
        <taxon>Crambidae</taxon>
        <taxon>Crambinae</taxon>
        <taxon>Diatraea</taxon>
    </lineage>
</organism>
<keyword evidence="7" id="KW-0732">Signal</keyword>
<evidence type="ECO:0000313" key="9">
    <source>
        <dbReference type="EMBL" id="CAG9796394.1"/>
    </source>
</evidence>
<keyword evidence="3" id="KW-0645">Protease</keyword>
<dbReference type="InterPro" id="IPR009003">
    <property type="entry name" value="Peptidase_S1_PA"/>
</dbReference>
<feature type="domain" description="Peptidase S1" evidence="8">
    <location>
        <begin position="24"/>
        <end position="256"/>
    </location>
</feature>
<dbReference type="Proteomes" id="UP001153714">
    <property type="component" value="Chromosome 9"/>
</dbReference>
<dbReference type="PROSITE" id="PS50240">
    <property type="entry name" value="TRYPSIN_DOM"/>
    <property type="match status" value="1"/>
</dbReference>
<proteinExistence type="inferred from homology"/>
<dbReference type="EMBL" id="OU893340">
    <property type="protein sequence ID" value="CAG9796394.1"/>
    <property type="molecule type" value="Genomic_DNA"/>
</dbReference>
<feature type="signal peptide" evidence="7">
    <location>
        <begin position="1"/>
        <end position="18"/>
    </location>
</feature>
<evidence type="ECO:0000256" key="2">
    <source>
        <dbReference type="ARBA" id="ARBA00007664"/>
    </source>
</evidence>
<accession>A0A9N9WKK2</accession>
<dbReference type="PANTHER" id="PTHR24276">
    <property type="entry name" value="POLYSERASE-RELATED"/>
    <property type="match status" value="1"/>
</dbReference>
<dbReference type="GO" id="GO:0004252">
    <property type="term" value="F:serine-type endopeptidase activity"/>
    <property type="evidence" value="ECO:0007669"/>
    <property type="project" value="InterPro"/>
</dbReference>
<dbReference type="Gene3D" id="2.40.10.10">
    <property type="entry name" value="Trypsin-like serine proteases"/>
    <property type="match status" value="1"/>
</dbReference>
<keyword evidence="10" id="KW-1185">Reference proteome</keyword>
<evidence type="ECO:0000256" key="4">
    <source>
        <dbReference type="ARBA" id="ARBA00022801"/>
    </source>
</evidence>
<dbReference type="CDD" id="cd00190">
    <property type="entry name" value="Tryp_SPc"/>
    <property type="match status" value="1"/>
</dbReference>
<dbReference type="InterPro" id="IPR050430">
    <property type="entry name" value="Peptidase_S1"/>
</dbReference>
<dbReference type="FunFam" id="2.40.10.10:FF:000036">
    <property type="entry name" value="Trypsin beta"/>
    <property type="match status" value="1"/>
</dbReference>
<dbReference type="GO" id="GO:0005576">
    <property type="term" value="C:extracellular region"/>
    <property type="evidence" value="ECO:0007669"/>
    <property type="project" value="UniProtKB-SubCell"/>
</dbReference>
<evidence type="ECO:0000256" key="5">
    <source>
        <dbReference type="ARBA" id="ARBA00022825"/>
    </source>
</evidence>
<dbReference type="GO" id="GO:0006508">
    <property type="term" value="P:proteolysis"/>
    <property type="evidence" value="ECO:0007669"/>
    <property type="project" value="UniProtKB-KW"/>
</dbReference>
<dbReference type="SUPFAM" id="SSF50494">
    <property type="entry name" value="Trypsin-like serine proteases"/>
    <property type="match status" value="1"/>
</dbReference>
<reference evidence="9" key="1">
    <citation type="submission" date="2021-12" db="EMBL/GenBank/DDBJ databases">
        <authorList>
            <person name="King R."/>
        </authorList>
    </citation>
    <scope>NUCLEOTIDE SEQUENCE</scope>
</reference>
<keyword evidence="4" id="KW-0378">Hydrolase</keyword>